<dbReference type="AlphaFoldDB" id="A0A5N5I1K1"/>
<reference evidence="9 10" key="3">
    <citation type="submission" date="2019-11" db="EMBL/GenBank/DDBJ databases">
        <title>A de novo genome assembly of a pear dwarfing rootstock.</title>
        <authorList>
            <person name="Wang F."/>
            <person name="Wang J."/>
            <person name="Li S."/>
            <person name="Zhang Y."/>
            <person name="Fang M."/>
            <person name="Ma L."/>
            <person name="Zhao Y."/>
            <person name="Jiang S."/>
        </authorList>
    </citation>
    <scope>NUCLEOTIDE SEQUENCE [LARGE SCALE GENOMIC DNA]</scope>
    <source>
        <strain evidence="9">S2</strain>
        <tissue evidence="9">Leaf</tissue>
    </source>
</reference>
<evidence type="ECO:0000256" key="5">
    <source>
        <dbReference type="RuleBase" id="RU367127"/>
    </source>
</evidence>
<keyword evidence="3 5" id="KW-0539">Nucleus</keyword>
<reference evidence="10" key="2">
    <citation type="submission" date="2019-10" db="EMBL/GenBank/DDBJ databases">
        <title>A de novo genome assembly of a pear dwarfing rootstock.</title>
        <authorList>
            <person name="Wang F."/>
            <person name="Wang J."/>
            <person name="Li S."/>
            <person name="Zhang Y."/>
            <person name="Fang M."/>
            <person name="Ma L."/>
            <person name="Zhao Y."/>
            <person name="Jiang S."/>
        </authorList>
    </citation>
    <scope>NUCLEOTIDE SEQUENCE [LARGE SCALE GENOMIC DNA]</scope>
</reference>
<evidence type="ECO:0000256" key="6">
    <source>
        <dbReference type="SAM" id="MobiDB-lite"/>
    </source>
</evidence>
<protein>
    <recommendedName>
        <fullName evidence="5">Growth-regulating factor</fullName>
    </recommendedName>
</protein>
<dbReference type="EMBL" id="SMOL01000120">
    <property type="protein sequence ID" value="KAB2633003.1"/>
    <property type="molecule type" value="Genomic_DNA"/>
</dbReference>
<name>A0A5N5I1K1_9ROSA</name>
<keyword evidence="5" id="KW-0805">Transcription regulation</keyword>
<dbReference type="GO" id="GO:0005524">
    <property type="term" value="F:ATP binding"/>
    <property type="evidence" value="ECO:0007669"/>
    <property type="project" value="UniProtKB-UniRule"/>
</dbReference>
<comment type="similarity">
    <text evidence="2 5">Belongs to the GRF family.</text>
</comment>
<evidence type="ECO:0000256" key="1">
    <source>
        <dbReference type="ARBA" id="ARBA00004123"/>
    </source>
</evidence>
<gene>
    <name evidence="9" type="ORF">D8674_029250</name>
</gene>
<dbReference type="Proteomes" id="UP000327157">
    <property type="component" value="Chromosome 6"/>
</dbReference>
<organism evidence="9 10">
    <name type="scientific">Pyrus ussuriensis x Pyrus communis</name>
    <dbReference type="NCBI Taxonomy" id="2448454"/>
    <lineage>
        <taxon>Eukaryota</taxon>
        <taxon>Viridiplantae</taxon>
        <taxon>Streptophyta</taxon>
        <taxon>Embryophyta</taxon>
        <taxon>Tracheophyta</taxon>
        <taxon>Spermatophyta</taxon>
        <taxon>Magnoliopsida</taxon>
        <taxon>eudicotyledons</taxon>
        <taxon>Gunneridae</taxon>
        <taxon>Pentapetalae</taxon>
        <taxon>rosids</taxon>
        <taxon>fabids</taxon>
        <taxon>Rosales</taxon>
        <taxon>Rosaceae</taxon>
        <taxon>Amygdaloideae</taxon>
        <taxon>Maleae</taxon>
        <taxon>Pyrus</taxon>
    </lineage>
</organism>
<comment type="domain">
    <text evidence="5">The QLQ domain and WRC domain may be involved in protein-protein interaction and DNA-binding, respectively.</text>
</comment>
<keyword evidence="10" id="KW-1185">Reference proteome</keyword>
<comment type="caution">
    <text evidence="9">The sequence shown here is derived from an EMBL/GenBank/DDBJ whole genome shotgun (WGS) entry which is preliminary data.</text>
</comment>
<comment type="subcellular location">
    <subcellularLocation>
        <location evidence="1 5">Nucleus</location>
    </subcellularLocation>
</comment>
<keyword evidence="5" id="KW-0804">Transcription</keyword>
<dbReference type="InterPro" id="IPR014977">
    <property type="entry name" value="WRC_dom"/>
</dbReference>
<evidence type="ECO:0000256" key="4">
    <source>
        <dbReference type="PROSITE-ProRule" id="PRU01002"/>
    </source>
</evidence>
<dbReference type="GO" id="GO:0099402">
    <property type="term" value="P:plant organ development"/>
    <property type="evidence" value="ECO:0007669"/>
    <property type="project" value="UniProtKB-ARBA"/>
</dbReference>
<feature type="domain" description="QLQ" evidence="7">
    <location>
        <begin position="132"/>
        <end position="167"/>
    </location>
</feature>
<evidence type="ECO:0000256" key="2">
    <source>
        <dbReference type="ARBA" id="ARBA00008122"/>
    </source>
</evidence>
<dbReference type="Pfam" id="PF08880">
    <property type="entry name" value="QLQ"/>
    <property type="match status" value="1"/>
</dbReference>
<dbReference type="GO" id="GO:0006351">
    <property type="term" value="P:DNA-templated transcription"/>
    <property type="evidence" value="ECO:0007669"/>
    <property type="project" value="UniProtKB-UniRule"/>
</dbReference>
<evidence type="ECO:0000256" key="3">
    <source>
        <dbReference type="ARBA" id="ARBA00023242"/>
    </source>
</evidence>
<sequence length="488" mass="53527">MGKRNGFAEKGAAAETEWLGLMMQNTQQTQQTQQSFPRKKTMTVMHHHPHHHDPLLASAGREACGVWDNSPGAGGGPLFCNTSNPVPSCPTDLYNPVGSDFVLPKSLQHHLPGSDHTLAFSSSGGMVNVRPPFTAAQREELERQTMIYKYMMDSSPVPPQLLLPTSKNTSNVPRLFPNLVKGSLELGISGSSDPEPWRCKRTDGKKWRCSRDVAPDLKYCERHAHKTRNRSRKPVESQTLNPNFLTNNNNMRSPTSNFFRQSNITNRQSPYSSNMVPSAAAAAGSHVQPRSLAWFMNGEAPAVGGSNQEWGQMMQFKLGLKSSSHNYTKPTNTDVDVPRQQTESSLNLHTDYRGEIQGLQIQQTRHFIDAWSTSTSAEREEDRVFVSPNQKLPFSSLTLSMSGGEGSNEERENTQMGLGVLGEERESVGGLKSQWMNPMSWMMGSPPGGPLAEALCLGIAGGSNGCNSGSTICKSSSGDARQEFDLTN</sequence>
<dbReference type="PANTHER" id="PTHR31602:SF3">
    <property type="entry name" value="GROWTH-REGULATING FACTOR 8"/>
    <property type="match status" value="1"/>
</dbReference>
<dbReference type="PROSITE" id="PS51666">
    <property type="entry name" value="QLQ"/>
    <property type="match status" value="1"/>
</dbReference>
<dbReference type="SMART" id="SM00951">
    <property type="entry name" value="QLQ"/>
    <property type="match status" value="1"/>
</dbReference>
<evidence type="ECO:0000313" key="9">
    <source>
        <dbReference type="EMBL" id="KAB2633003.1"/>
    </source>
</evidence>
<comment type="caution">
    <text evidence="4">Lacks conserved residue(s) required for the propagation of feature annotation.</text>
</comment>
<proteinExistence type="inferred from homology"/>
<keyword evidence="5" id="KW-0010">Activator</keyword>
<dbReference type="GO" id="GO:0005634">
    <property type="term" value="C:nucleus"/>
    <property type="evidence" value="ECO:0007669"/>
    <property type="project" value="UniProtKB-SubCell"/>
</dbReference>
<feature type="compositionally biased region" description="Low complexity" evidence="6">
    <location>
        <begin position="239"/>
        <end position="250"/>
    </location>
</feature>
<evidence type="ECO:0000259" key="7">
    <source>
        <dbReference type="PROSITE" id="PS51666"/>
    </source>
</evidence>
<accession>A0A5N5I1K1</accession>
<feature type="region of interest" description="Disordered" evidence="6">
    <location>
        <begin position="224"/>
        <end position="259"/>
    </location>
</feature>
<dbReference type="PANTHER" id="PTHR31602">
    <property type="entry name" value="GROWTH-REGULATING FACTOR 5"/>
    <property type="match status" value="1"/>
</dbReference>
<evidence type="ECO:0000313" key="10">
    <source>
        <dbReference type="Proteomes" id="UP000327157"/>
    </source>
</evidence>
<dbReference type="OrthoDB" id="841551at2759"/>
<dbReference type="Pfam" id="PF08879">
    <property type="entry name" value="WRC"/>
    <property type="match status" value="1"/>
</dbReference>
<dbReference type="GO" id="GO:0006355">
    <property type="term" value="P:regulation of DNA-templated transcription"/>
    <property type="evidence" value="ECO:0007669"/>
    <property type="project" value="InterPro"/>
</dbReference>
<reference evidence="9 10" key="1">
    <citation type="submission" date="2019-09" db="EMBL/GenBank/DDBJ databases">
        <authorList>
            <person name="Ou C."/>
        </authorList>
    </citation>
    <scope>NUCLEOTIDE SEQUENCE [LARGE SCALE GENOMIC DNA]</scope>
    <source>
        <strain evidence="9">S2</strain>
        <tissue evidence="9">Leaf</tissue>
    </source>
</reference>
<dbReference type="InterPro" id="IPR014978">
    <property type="entry name" value="Gln-Leu-Gln_QLQ"/>
</dbReference>
<dbReference type="InterPro" id="IPR031137">
    <property type="entry name" value="GRF"/>
</dbReference>
<evidence type="ECO:0000259" key="8">
    <source>
        <dbReference type="PROSITE" id="PS51667"/>
    </source>
</evidence>
<comment type="function">
    <text evidence="5">Transcription activator.</text>
</comment>
<feature type="domain" description="WRC" evidence="8">
    <location>
        <begin position="193"/>
        <end position="237"/>
    </location>
</feature>
<dbReference type="PROSITE" id="PS51667">
    <property type="entry name" value="WRC"/>
    <property type="match status" value="1"/>
</dbReference>